<dbReference type="AlphaFoldDB" id="A0A343TI95"/>
<dbReference type="EMBL" id="CP025066">
    <property type="protein sequence ID" value="AUX08817.1"/>
    <property type="molecule type" value="Genomic_DNA"/>
</dbReference>
<protein>
    <submittedName>
        <fullName evidence="1">Polyketide cyclase</fullName>
    </submittedName>
</protein>
<name>A0A343TI95_9EURY</name>
<dbReference type="Proteomes" id="UP000263012">
    <property type="component" value="Chromosome"/>
</dbReference>
<reference evidence="2" key="1">
    <citation type="submission" date="2017-11" db="EMBL/GenBank/DDBJ databases">
        <title>Phenotypic and genomic properties of facultatively anaerobic sulfur-reducing natronoarchaea from hypersaline soda lakes.</title>
        <authorList>
            <person name="Sorokin D.Y."/>
            <person name="Kublanov I.V."/>
            <person name="Roman P."/>
            <person name="Sinninghe Damste J.S."/>
            <person name="Golyshin P.N."/>
            <person name="Rojo D."/>
            <person name="Ciordia S."/>
            <person name="Mena M.D.C."/>
            <person name="Ferrer M."/>
            <person name="Messina E."/>
            <person name="Smedile F."/>
            <person name="La Spada G."/>
            <person name="La Cono V."/>
            <person name="Yakimov M.M."/>
        </authorList>
    </citation>
    <scope>NUCLEOTIDE SEQUENCE [LARGE SCALE GENOMIC DNA]</scope>
    <source>
        <strain evidence="2">AArc-Sl</strain>
    </source>
</reference>
<dbReference type="OrthoDB" id="195304at2157"/>
<dbReference type="CDD" id="cd07812">
    <property type="entry name" value="SRPBCC"/>
    <property type="match status" value="1"/>
</dbReference>
<evidence type="ECO:0000313" key="1">
    <source>
        <dbReference type="EMBL" id="AUX08817.1"/>
    </source>
</evidence>
<dbReference type="Pfam" id="PF10604">
    <property type="entry name" value="Polyketide_cyc2"/>
    <property type="match status" value="1"/>
</dbReference>
<dbReference type="KEGG" id="hdf:AArcSl_1184"/>
<dbReference type="InterPro" id="IPR023393">
    <property type="entry name" value="START-like_dom_sf"/>
</dbReference>
<keyword evidence="2" id="KW-1185">Reference proteome</keyword>
<gene>
    <name evidence="1" type="ORF">AArcSl_1184</name>
</gene>
<accession>A0A343TI95</accession>
<dbReference type="Gene3D" id="3.30.530.20">
    <property type="match status" value="1"/>
</dbReference>
<proteinExistence type="predicted"/>
<evidence type="ECO:0000313" key="2">
    <source>
        <dbReference type="Proteomes" id="UP000263012"/>
    </source>
</evidence>
<sequence length="146" mass="16722">MVTVSESIEIEVSIETVFEYLDDPHNHVEVTPSLSSVWNVEPLENGGKRLEFTYKMAGVGIDGELRETVHDPPHRLTFDMRGRLDGEIDLELTEVGEHTRVTYTGTYEVPGKVLSSVTEPFVRRYNERELQTTLQNLKSRLESDER</sequence>
<dbReference type="RefSeq" id="WP_119816384.1">
    <property type="nucleotide sequence ID" value="NZ_CP025066.1"/>
</dbReference>
<organism evidence="1 2">
    <name type="scientific">Halalkaliarchaeum desulfuricum</name>
    <dbReference type="NCBI Taxonomy" id="2055893"/>
    <lineage>
        <taxon>Archaea</taxon>
        <taxon>Methanobacteriati</taxon>
        <taxon>Methanobacteriota</taxon>
        <taxon>Stenosarchaea group</taxon>
        <taxon>Halobacteria</taxon>
        <taxon>Halobacteriales</taxon>
        <taxon>Haloferacaceae</taxon>
        <taxon>Halalkaliarchaeum</taxon>
    </lineage>
</organism>
<dbReference type="InterPro" id="IPR019587">
    <property type="entry name" value="Polyketide_cyclase/dehydratase"/>
</dbReference>
<dbReference type="SUPFAM" id="SSF55961">
    <property type="entry name" value="Bet v1-like"/>
    <property type="match status" value="1"/>
</dbReference>
<dbReference type="GeneID" id="37877529"/>